<feature type="region of interest" description="Disordered" evidence="2">
    <location>
        <begin position="1"/>
        <end position="41"/>
    </location>
</feature>
<dbReference type="OrthoDB" id="6738456at2759"/>
<dbReference type="Gene3D" id="3.30.479.30">
    <property type="entry name" value="Band 7 domain"/>
    <property type="match status" value="1"/>
</dbReference>
<dbReference type="InterPro" id="IPR036013">
    <property type="entry name" value="Band_7/SPFH_dom_sf"/>
</dbReference>
<feature type="compositionally biased region" description="Polar residues" evidence="2">
    <location>
        <begin position="23"/>
        <end position="33"/>
    </location>
</feature>
<dbReference type="CDD" id="cd06503">
    <property type="entry name" value="ATP-synt_Fo_b"/>
    <property type="match status" value="1"/>
</dbReference>
<dbReference type="Pfam" id="PF01145">
    <property type="entry name" value="Band_7"/>
    <property type="match status" value="1"/>
</dbReference>
<dbReference type="STRING" id="105984.A0A427Y669"/>
<dbReference type="GeneID" id="39589387"/>
<feature type="domain" description="Band 7" evidence="3">
    <location>
        <begin position="296"/>
        <end position="452"/>
    </location>
</feature>
<sequence length="592" mass="64036">MLPHPRKSESDYDGATAVGDNHSGPTPKNNGFNNGYLVPEPPLKVPRGPRGSPNVVADLPFVDATAYLDEKHPLLVRIGKEGVIGALHDLNKELIASGHSALLSDKRPHQLVGREVNPGSFGLYEYASGPKILLHPGRYPGTPLANWIGCSWKGTYDMATNFPPLQQSSGVLVPDAALSKLGLTIVQVSQNQAAVCLDPQNRVFVVADGGFVAMATDGAYRVLGLVDQTHLRNKVSDPYSKQTLGHTQQISMPSGHVAATFLDIPANNVAILQRKNELFQLTAGQHHLTTSAVTIRGYFTLSEVQQELEASNIYTRDSVPVYLRLYIRYQLNEPLLLARHGYPTPFDALQDKTRSILTQIIAHLDYSSMARTRTAAPDGITHMDDNMEEDVGAVFVSAVRTQAIDELKVAAAEYGITLEDLAIIDRKFKGEIAAKLDSLTTRALEAQVESANLDRENANKRRKQEGEAKVLELQNAMKRATAETEAANKVQAARAWAEAHLIEADAQANATKMKAAADAEAIRIQAQADAEIHDEFARALASNRVEVLRTKAYGNNTVFAPLEALNTGGMVGMGLAAGGLSRANTIAAPARK</sequence>
<evidence type="ECO:0000256" key="1">
    <source>
        <dbReference type="SAM" id="Coils"/>
    </source>
</evidence>
<dbReference type="AlphaFoldDB" id="A0A427Y669"/>
<dbReference type="RefSeq" id="XP_028479360.1">
    <property type="nucleotide sequence ID" value="XM_028620388.1"/>
</dbReference>
<name>A0A427Y669_9TREE</name>
<proteinExistence type="predicted"/>
<evidence type="ECO:0000313" key="4">
    <source>
        <dbReference type="EMBL" id="RSH86575.1"/>
    </source>
</evidence>
<comment type="caution">
    <text evidence="4">The sequence shown here is derived from an EMBL/GenBank/DDBJ whole genome shotgun (WGS) entry which is preliminary data.</text>
</comment>
<dbReference type="Proteomes" id="UP000279236">
    <property type="component" value="Unassembled WGS sequence"/>
</dbReference>
<dbReference type="EMBL" id="RSCE01000002">
    <property type="protein sequence ID" value="RSH86575.1"/>
    <property type="molecule type" value="Genomic_DNA"/>
</dbReference>
<gene>
    <name evidence="4" type="ORF">EHS24_004844</name>
</gene>
<accession>A0A427Y669</accession>
<protein>
    <recommendedName>
        <fullName evidence="3">Band 7 domain-containing protein</fullName>
    </recommendedName>
</protein>
<keyword evidence="1" id="KW-0175">Coiled coil</keyword>
<organism evidence="4 5">
    <name type="scientific">Apiotrichum porosum</name>
    <dbReference type="NCBI Taxonomy" id="105984"/>
    <lineage>
        <taxon>Eukaryota</taxon>
        <taxon>Fungi</taxon>
        <taxon>Dikarya</taxon>
        <taxon>Basidiomycota</taxon>
        <taxon>Agaricomycotina</taxon>
        <taxon>Tremellomycetes</taxon>
        <taxon>Trichosporonales</taxon>
        <taxon>Trichosporonaceae</taxon>
        <taxon>Apiotrichum</taxon>
    </lineage>
</organism>
<keyword evidence="5" id="KW-1185">Reference proteome</keyword>
<feature type="coiled-coil region" evidence="1">
    <location>
        <begin position="436"/>
        <end position="490"/>
    </location>
</feature>
<evidence type="ECO:0000259" key="3">
    <source>
        <dbReference type="Pfam" id="PF01145"/>
    </source>
</evidence>
<evidence type="ECO:0000256" key="2">
    <source>
        <dbReference type="SAM" id="MobiDB-lite"/>
    </source>
</evidence>
<dbReference type="InterPro" id="IPR001107">
    <property type="entry name" value="Band_7"/>
</dbReference>
<feature type="compositionally biased region" description="Basic and acidic residues" evidence="2">
    <location>
        <begin position="1"/>
        <end position="10"/>
    </location>
</feature>
<evidence type="ECO:0000313" key="5">
    <source>
        <dbReference type="Proteomes" id="UP000279236"/>
    </source>
</evidence>
<reference evidence="4 5" key="1">
    <citation type="submission" date="2018-11" db="EMBL/GenBank/DDBJ databases">
        <title>Genome sequence of Apiotrichum porosum DSM 27194.</title>
        <authorList>
            <person name="Aliyu H."/>
            <person name="Gorte O."/>
            <person name="Ochsenreither K."/>
        </authorList>
    </citation>
    <scope>NUCLEOTIDE SEQUENCE [LARGE SCALE GENOMIC DNA]</scope>
    <source>
        <strain evidence="4 5">DSM 27194</strain>
    </source>
</reference>